<dbReference type="Proteomes" id="UP001630127">
    <property type="component" value="Unassembled WGS sequence"/>
</dbReference>
<dbReference type="EMBL" id="JBJUIK010000015">
    <property type="protein sequence ID" value="KAL3503387.1"/>
    <property type="molecule type" value="Genomic_DNA"/>
</dbReference>
<comment type="caution">
    <text evidence="1">The sequence shown here is derived from an EMBL/GenBank/DDBJ whole genome shotgun (WGS) entry which is preliminary data.</text>
</comment>
<reference evidence="1 2" key="1">
    <citation type="submission" date="2024-11" db="EMBL/GenBank/DDBJ databases">
        <title>A near-complete genome assembly of Cinchona calisaya.</title>
        <authorList>
            <person name="Lian D.C."/>
            <person name="Zhao X.W."/>
            <person name="Wei L."/>
        </authorList>
    </citation>
    <scope>NUCLEOTIDE SEQUENCE [LARGE SCALE GENOMIC DNA]</scope>
    <source>
        <tissue evidence="1">Nenye</tissue>
    </source>
</reference>
<gene>
    <name evidence="1" type="ORF">ACH5RR_037836</name>
</gene>
<evidence type="ECO:0000313" key="1">
    <source>
        <dbReference type="EMBL" id="KAL3503387.1"/>
    </source>
</evidence>
<sequence length="110" mass="12735">MLQHKFHRILSLMRNYVTNNLEDSASHQELWQEFDRIQRYLDDGMNIAEQGARDLTMLMVIENCPRYRSMGLQVVSSLGHELENVRRATILDADSLTGNLVMLSLKPENS</sequence>
<protein>
    <submittedName>
        <fullName evidence="1">Uncharacterized protein</fullName>
    </submittedName>
</protein>
<organism evidence="1 2">
    <name type="scientific">Cinchona calisaya</name>
    <dbReference type="NCBI Taxonomy" id="153742"/>
    <lineage>
        <taxon>Eukaryota</taxon>
        <taxon>Viridiplantae</taxon>
        <taxon>Streptophyta</taxon>
        <taxon>Embryophyta</taxon>
        <taxon>Tracheophyta</taxon>
        <taxon>Spermatophyta</taxon>
        <taxon>Magnoliopsida</taxon>
        <taxon>eudicotyledons</taxon>
        <taxon>Gunneridae</taxon>
        <taxon>Pentapetalae</taxon>
        <taxon>asterids</taxon>
        <taxon>lamiids</taxon>
        <taxon>Gentianales</taxon>
        <taxon>Rubiaceae</taxon>
        <taxon>Cinchonoideae</taxon>
        <taxon>Cinchoneae</taxon>
        <taxon>Cinchona</taxon>
    </lineage>
</organism>
<name>A0ABD2YC11_9GENT</name>
<accession>A0ABD2YC11</accession>
<dbReference type="AlphaFoldDB" id="A0ABD2YC11"/>
<evidence type="ECO:0000313" key="2">
    <source>
        <dbReference type="Proteomes" id="UP001630127"/>
    </source>
</evidence>
<keyword evidence="2" id="KW-1185">Reference proteome</keyword>
<proteinExistence type="predicted"/>